<reference evidence="3 4" key="1">
    <citation type="submission" date="2021-01" db="EMBL/GenBank/DDBJ databases">
        <title>Biogeographic distribution of Paracoccus.</title>
        <authorList>
            <person name="Hollensteiner J."/>
            <person name="Leineberger J."/>
            <person name="Brinkhoff T."/>
            <person name="Daniel R."/>
        </authorList>
    </citation>
    <scope>NUCLEOTIDE SEQUENCE [LARGE SCALE GENOMIC DNA]</scope>
    <source>
        <strain evidence="3 4">KCTC 22803</strain>
        <plasmid evidence="3 4">p90204</plasmid>
    </source>
</reference>
<dbReference type="PANTHER" id="PTHR35377">
    <property type="entry name" value="ANTITOXIN VAPB49-RELATED-RELATED"/>
    <property type="match status" value="1"/>
</dbReference>
<dbReference type="InterPro" id="IPR006442">
    <property type="entry name" value="Antitoxin_Phd/YefM"/>
</dbReference>
<dbReference type="Proteomes" id="UP001219349">
    <property type="component" value="Plasmid p90204"/>
</dbReference>
<keyword evidence="4" id="KW-1185">Reference proteome</keyword>
<geneLocation type="plasmid" evidence="3 4">
    <name>p90204</name>
</geneLocation>
<proteinExistence type="inferred from homology"/>
<dbReference type="EMBL" id="CP067137">
    <property type="protein sequence ID" value="WCR09186.1"/>
    <property type="molecule type" value="Genomic_DNA"/>
</dbReference>
<accession>A0ABY7SSS4</accession>
<keyword evidence="3" id="KW-0614">Plasmid</keyword>
<dbReference type="RefSeq" id="WP_272833955.1">
    <property type="nucleotide sequence ID" value="NZ_CP067137.1"/>
</dbReference>
<sequence length="80" mass="8711">MQIAVAEAKAQLAELIRRVEAGEEIELTRYGRPVARLTAAERTGNKLIGCMKGQFQLPDDIGAGDAEVARLFRNSSVLPE</sequence>
<comment type="similarity">
    <text evidence="1 2">Belongs to the phD/YefM antitoxin family.</text>
</comment>
<name>A0ABY7SSS4_9RHOB</name>
<evidence type="ECO:0000256" key="2">
    <source>
        <dbReference type="RuleBase" id="RU362080"/>
    </source>
</evidence>
<dbReference type="Gene3D" id="3.40.1620.10">
    <property type="entry name" value="YefM-like domain"/>
    <property type="match status" value="1"/>
</dbReference>
<organism evidence="3 4">
    <name type="scientific">Paracoccus fistulariae</name>
    <dbReference type="NCBI Taxonomy" id="658446"/>
    <lineage>
        <taxon>Bacteria</taxon>
        <taxon>Pseudomonadati</taxon>
        <taxon>Pseudomonadota</taxon>
        <taxon>Alphaproteobacteria</taxon>
        <taxon>Rhodobacterales</taxon>
        <taxon>Paracoccaceae</taxon>
        <taxon>Paracoccus</taxon>
    </lineage>
</organism>
<dbReference type="Pfam" id="PF02604">
    <property type="entry name" value="PhdYeFM_antitox"/>
    <property type="match status" value="1"/>
</dbReference>
<dbReference type="NCBIfam" id="TIGR01552">
    <property type="entry name" value="phd_fam"/>
    <property type="match status" value="1"/>
</dbReference>
<comment type="function">
    <text evidence="2">Antitoxin component of a type II toxin-antitoxin (TA) system.</text>
</comment>
<dbReference type="SUPFAM" id="SSF143120">
    <property type="entry name" value="YefM-like"/>
    <property type="match status" value="1"/>
</dbReference>
<evidence type="ECO:0000313" key="4">
    <source>
        <dbReference type="Proteomes" id="UP001219349"/>
    </source>
</evidence>
<dbReference type="InterPro" id="IPR036165">
    <property type="entry name" value="YefM-like_sf"/>
</dbReference>
<gene>
    <name evidence="3" type="ORF">JHX87_17965</name>
</gene>
<dbReference type="InterPro" id="IPR051416">
    <property type="entry name" value="phD-YefM_TA_antitoxins"/>
</dbReference>
<protein>
    <recommendedName>
        <fullName evidence="2">Antitoxin</fullName>
    </recommendedName>
</protein>
<evidence type="ECO:0000256" key="1">
    <source>
        <dbReference type="ARBA" id="ARBA00009981"/>
    </source>
</evidence>
<evidence type="ECO:0000313" key="3">
    <source>
        <dbReference type="EMBL" id="WCR09186.1"/>
    </source>
</evidence>